<feature type="compositionally biased region" description="Basic and acidic residues" evidence="1">
    <location>
        <begin position="67"/>
        <end position="78"/>
    </location>
</feature>
<evidence type="ECO:0000256" key="1">
    <source>
        <dbReference type="SAM" id="MobiDB-lite"/>
    </source>
</evidence>
<sequence length="195" mass="22156">MPCPCMIIVAIVQDRVRPYETVYTTAHKVLSTTLEHNRTQLPADTLKQQSTCYIMPPKKKKVPKRIPTMEDSPRENTKRATKALRSIQPVDPVDPDELEDPLTLPDEIPKDADSDASSMDPPGTAAPMKKRTIQRITRELTDAEEVDVIEWIQANPSIFNKAHADYKNTKKQCCKIHRILGNELVYPVTINVHFQ</sequence>
<dbReference type="InParanoid" id="K1QTY0"/>
<protein>
    <submittedName>
        <fullName evidence="2">Uncharacterized protein</fullName>
    </submittedName>
</protein>
<proteinExistence type="predicted"/>
<dbReference type="AlphaFoldDB" id="K1QTY0"/>
<organism evidence="2">
    <name type="scientific">Magallana gigas</name>
    <name type="common">Pacific oyster</name>
    <name type="synonym">Crassostrea gigas</name>
    <dbReference type="NCBI Taxonomy" id="29159"/>
    <lineage>
        <taxon>Eukaryota</taxon>
        <taxon>Metazoa</taxon>
        <taxon>Spiralia</taxon>
        <taxon>Lophotrochozoa</taxon>
        <taxon>Mollusca</taxon>
        <taxon>Bivalvia</taxon>
        <taxon>Autobranchia</taxon>
        <taxon>Pteriomorphia</taxon>
        <taxon>Ostreida</taxon>
        <taxon>Ostreoidea</taxon>
        <taxon>Ostreidae</taxon>
        <taxon>Magallana</taxon>
    </lineage>
</organism>
<dbReference type="HOGENOM" id="CLU_1397581_0_0_1"/>
<name>K1QTY0_MAGGI</name>
<evidence type="ECO:0000313" key="2">
    <source>
        <dbReference type="EMBL" id="EKC40307.1"/>
    </source>
</evidence>
<feature type="region of interest" description="Disordered" evidence="1">
    <location>
        <begin position="59"/>
        <end position="130"/>
    </location>
</feature>
<reference evidence="2" key="1">
    <citation type="journal article" date="2012" name="Nature">
        <title>The oyster genome reveals stress adaptation and complexity of shell formation.</title>
        <authorList>
            <person name="Zhang G."/>
            <person name="Fang X."/>
            <person name="Guo X."/>
            <person name="Li L."/>
            <person name="Luo R."/>
            <person name="Xu F."/>
            <person name="Yang P."/>
            <person name="Zhang L."/>
            <person name="Wang X."/>
            <person name="Qi H."/>
            <person name="Xiong Z."/>
            <person name="Que H."/>
            <person name="Xie Y."/>
            <person name="Holland P.W."/>
            <person name="Paps J."/>
            <person name="Zhu Y."/>
            <person name="Wu F."/>
            <person name="Chen Y."/>
            <person name="Wang J."/>
            <person name="Peng C."/>
            <person name="Meng J."/>
            <person name="Yang L."/>
            <person name="Liu J."/>
            <person name="Wen B."/>
            <person name="Zhang N."/>
            <person name="Huang Z."/>
            <person name="Zhu Q."/>
            <person name="Feng Y."/>
            <person name="Mount A."/>
            <person name="Hedgecock D."/>
            <person name="Xu Z."/>
            <person name="Liu Y."/>
            <person name="Domazet-Loso T."/>
            <person name="Du Y."/>
            <person name="Sun X."/>
            <person name="Zhang S."/>
            <person name="Liu B."/>
            <person name="Cheng P."/>
            <person name="Jiang X."/>
            <person name="Li J."/>
            <person name="Fan D."/>
            <person name="Wang W."/>
            <person name="Fu W."/>
            <person name="Wang T."/>
            <person name="Wang B."/>
            <person name="Zhang J."/>
            <person name="Peng Z."/>
            <person name="Li Y."/>
            <person name="Li N."/>
            <person name="Wang J."/>
            <person name="Chen M."/>
            <person name="He Y."/>
            <person name="Tan F."/>
            <person name="Song X."/>
            <person name="Zheng Q."/>
            <person name="Huang R."/>
            <person name="Yang H."/>
            <person name="Du X."/>
            <person name="Chen L."/>
            <person name="Yang M."/>
            <person name="Gaffney P.M."/>
            <person name="Wang S."/>
            <person name="Luo L."/>
            <person name="She Z."/>
            <person name="Ming Y."/>
            <person name="Huang W."/>
            <person name="Zhang S."/>
            <person name="Huang B."/>
            <person name="Zhang Y."/>
            <person name="Qu T."/>
            <person name="Ni P."/>
            <person name="Miao G."/>
            <person name="Wang J."/>
            <person name="Wang Q."/>
            <person name="Steinberg C.E."/>
            <person name="Wang H."/>
            <person name="Li N."/>
            <person name="Qian L."/>
            <person name="Zhang G."/>
            <person name="Li Y."/>
            <person name="Yang H."/>
            <person name="Liu X."/>
            <person name="Wang J."/>
            <person name="Yin Y."/>
            <person name="Wang J."/>
        </authorList>
    </citation>
    <scope>NUCLEOTIDE SEQUENCE [LARGE SCALE GENOMIC DNA]</scope>
    <source>
        <strain evidence="2">05x7-T-G4-1.051#20</strain>
    </source>
</reference>
<gene>
    <name evidence="2" type="ORF">CGI_10022413</name>
</gene>
<dbReference type="EMBL" id="JH816345">
    <property type="protein sequence ID" value="EKC40307.1"/>
    <property type="molecule type" value="Genomic_DNA"/>
</dbReference>
<accession>K1QTY0</accession>